<evidence type="ECO:0000259" key="2">
    <source>
        <dbReference type="Pfam" id="PF13439"/>
    </source>
</evidence>
<accession>A0ABV9PHA7</accession>
<keyword evidence="4" id="KW-1185">Reference proteome</keyword>
<dbReference type="PANTHER" id="PTHR12526">
    <property type="entry name" value="GLYCOSYLTRANSFERASE"/>
    <property type="match status" value="1"/>
</dbReference>
<dbReference type="Gene3D" id="3.40.50.2000">
    <property type="entry name" value="Glycogen Phosphorylase B"/>
    <property type="match status" value="2"/>
</dbReference>
<comment type="caution">
    <text evidence="3">The sequence shown here is derived from an EMBL/GenBank/DDBJ whole genome shotgun (WGS) entry which is preliminary data.</text>
</comment>
<gene>
    <name evidence="3" type="ORF">ACFO5S_16115</name>
</gene>
<feature type="domain" description="Glycosyl transferase family 1" evidence="1">
    <location>
        <begin position="175"/>
        <end position="329"/>
    </location>
</feature>
<evidence type="ECO:0000259" key="1">
    <source>
        <dbReference type="Pfam" id="PF00534"/>
    </source>
</evidence>
<evidence type="ECO:0000313" key="4">
    <source>
        <dbReference type="Proteomes" id="UP001595935"/>
    </source>
</evidence>
<dbReference type="RefSeq" id="WP_213258920.1">
    <property type="nucleotide sequence ID" value="NZ_JAGYWA010000006.1"/>
</dbReference>
<dbReference type="PANTHER" id="PTHR12526:SF630">
    <property type="entry name" value="GLYCOSYLTRANSFERASE"/>
    <property type="match status" value="1"/>
</dbReference>
<dbReference type="Pfam" id="PF00534">
    <property type="entry name" value="Glycos_transf_1"/>
    <property type="match status" value="1"/>
</dbReference>
<dbReference type="EMBL" id="JBHSGV010000006">
    <property type="protein sequence ID" value="MFC4748981.1"/>
    <property type="molecule type" value="Genomic_DNA"/>
</dbReference>
<proteinExistence type="predicted"/>
<dbReference type="InterPro" id="IPR028098">
    <property type="entry name" value="Glyco_trans_4-like_N"/>
</dbReference>
<sequence>MRIVQIIDSLEAGGAERMAVSYANSLAKNIAFSGLVVTRKEGKLLSQVEKNVSYLFLRKNKKIDFLAILKLRGYIVKNEVNIVHAHSSSFFTAVLVKLTLPKLKIVWHDHYGSRPKQSKKQNRVLVLSSFFFSSIFVVNLQLKKWSQKNMFCKKVFFIPNFVSVKKHYEKITYLKGKEGRRIVFLANLKKPKNHIAVLRSFSNLKLQETDWSLHLIGRDYDDSYSQLLKDFIEKKSLEKHIHLYSDRNDIKHILSQCSIGVLASTDEGFPVTLLEYGLDGLAVVSTNVGYCSEIIQDNSNGLLFNPLNQSEIENQLIRLVENKSLRIQLGSCFKDTVIENYSEEKVIEKLIMAYKK</sequence>
<feature type="domain" description="Glycosyltransferase subfamily 4-like N-terminal" evidence="2">
    <location>
        <begin position="13"/>
        <end position="164"/>
    </location>
</feature>
<dbReference type="Pfam" id="PF13439">
    <property type="entry name" value="Glyco_transf_4"/>
    <property type="match status" value="1"/>
</dbReference>
<dbReference type="EC" id="2.4.-.-" evidence="3"/>
<organism evidence="3 4">
    <name type="scientific">Flavobacterium branchiicola</name>
    <dbReference type="NCBI Taxonomy" id="1114875"/>
    <lineage>
        <taxon>Bacteria</taxon>
        <taxon>Pseudomonadati</taxon>
        <taxon>Bacteroidota</taxon>
        <taxon>Flavobacteriia</taxon>
        <taxon>Flavobacteriales</taxon>
        <taxon>Flavobacteriaceae</taxon>
        <taxon>Flavobacterium</taxon>
    </lineage>
</organism>
<keyword evidence="3" id="KW-0328">Glycosyltransferase</keyword>
<dbReference type="GO" id="GO:0016757">
    <property type="term" value="F:glycosyltransferase activity"/>
    <property type="evidence" value="ECO:0007669"/>
    <property type="project" value="UniProtKB-KW"/>
</dbReference>
<keyword evidence="3" id="KW-0808">Transferase</keyword>
<dbReference type="SUPFAM" id="SSF53756">
    <property type="entry name" value="UDP-Glycosyltransferase/glycogen phosphorylase"/>
    <property type="match status" value="1"/>
</dbReference>
<evidence type="ECO:0000313" key="3">
    <source>
        <dbReference type="EMBL" id="MFC4748981.1"/>
    </source>
</evidence>
<protein>
    <submittedName>
        <fullName evidence="3">Glycosyltransferase</fullName>
        <ecNumber evidence="3">2.4.-.-</ecNumber>
    </submittedName>
</protein>
<dbReference type="InterPro" id="IPR001296">
    <property type="entry name" value="Glyco_trans_1"/>
</dbReference>
<name>A0ABV9PHA7_9FLAO</name>
<dbReference type="Proteomes" id="UP001595935">
    <property type="component" value="Unassembled WGS sequence"/>
</dbReference>
<reference evidence="4" key="1">
    <citation type="journal article" date="2019" name="Int. J. Syst. Evol. Microbiol.">
        <title>The Global Catalogue of Microorganisms (GCM) 10K type strain sequencing project: providing services to taxonomists for standard genome sequencing and annotation.</title>
        <authorList>
            <consortium name="The Broad Institute Genomics Platform"/>
            <consortium name="The Broad Institute Genome Sequencing Center for Infectious Disease"/>
            <person name="Wu L."/>
            <person name="Ma J."/>
        </authorList>
    </citation>
    <scope>NUCLEOTIDE SEQUENCE [LARGE SCALE GENOMIC DNA]</scope>
    <source>
        <strain evidence="4">WYCCWR 13023</strain>
    </source>
</reference>